<dbReference type="InterPro" id="IPR032364">
    <property type="entry name" value="GramPos_pilinD1_N"/>
</dbReference>
<sequence length="507" mass="53497">MRNRTAAIIAAAVVAFSGTVFNPVVFPLASAQSQNDPVPGSPAHTMDLSQEVSLTIKKRLGDPQLDARTAEGLPGVNNAQFKIEKITLMESGQPVALNTDKAFKLLKDMTAANLGEAQAEVLTTVNTGPTGDVTVTKATHSDFTAGVYRITELQSGDFSVAKPFLVVLPTTDNAGKWVYSREVLPKGQSVKPTKTVEPKDATIGKTLTYTISAPVPAGEISTFKISDSLMAGLSLASVESVAAVGGTSGSQDLSNSGYFQHSVSGQDLSWTFEQTGFERLMQLRKVDSDLKVVITFKVTVNSIPGDGVITNTANVDLPNGLKLDTDVQGPDGKKPTSTTFGDLTVNLTAEGASPGDNIAGAQFELYRCEQGAGGKWEVKEQPVPMNDTDSGDSIVSKISSVDQGGGAGLSKALGFNIPTKYSNSQTDLKFCVVQTKAPDGYMRNPEPQPVEITDEGRVLTSNITNYKDSIVGQLPATGAKGVGLILLLGLLLTARGLYTSYRDRKVA</sequence>
<dbReference type="Proteomes" id="UP000035199">
    <property type="component" value="Chromosome"/>
</dbReference>
<dbReference type="KEGG" id="cmv:CMUST_12980"/>
<dbReference type="InterPro" id="IPR013783">
    <property type="entry name" value="Ig-like_fold"/>
</dbReference>
<proteinExistence type="predicted"/>
<keyword evidence="4" id="KW-1185">Reference proteome</keyword>
<dbReference type="STRING" id="571915.CMUST_12980"/>
<dbReference type="InterPro" id="IPR026466">
    <property type="entry name" value="Fim_isopep_form_D2_dom"/>
</dbReference>
<evidence type="ECO:0000259" key="2">
    <source>
        <dbReference type="Pfam" id="PF16555"/>
    </source>
</evidence>
<keyword evidence="1" id="KW-0812">Transmembrane</keyword>
<evidence type="ECO:0000313" key="4">
    <source>
        <dbReference type="Proteomes" id="UP000035199"/>
    </source>
</evidence>
<dbReference type="PATRIC" id="fig|571915.4.peg.2780"/>
<dbReference type="InterPro" id="IPR048052">
    <property type="entry name" value="FM1-like"/>
</dbReference>
<evidence type="ECO:0000313" key="3">
    <source>
        <dbReference type="EMBL" id="AKK06892.1"/>
    </source>
</evidence>
<protein>
    <submittedName>
        <fullName evidence="3">Fimbrial isopeptide formation D2 domain</fullName>
    </submittedName>
</protein>
<dbReference type="Gene3D" id="2.60.40.740">
    <property type="match status" value="1"/>
</dbReference>
<dbReference type="Pfam" id="PF16555">
    <property type="entry name" value="GramPos_pilinD1"/>
    <property type="match status" value="1"/>
</dbReference>
<dbReference type="AlphaFoldDB" id="A0A0G3H6X4"/>
<accession>A0A0G3H6X4</accession>
<dbReference type="OrthoDB" id="3199332at2"/>
<dbReference type="GO" id="GO:0005975">
    <property type="term" value="P:carbohydrate metabolic process"/>
    <property type="evidence" value="ECO:0007669"/>
    <property type="project" value="UniProtKB-ARBA"/>
</dbReference>
<evidence type="ECO:0000256" key="1">
    <source>
        <dbReference type="SAM" id="Phobius"/>
    </source>
</evidence>
<keyword evidence="1" id="KW-1133">Transmembrane helix</keyword>
<dbReference type="NCBIfam" id="TIGR04226">
    <property type="entry name" value="RrgB_K2N_iso_D2"/>
    <property type="match status" value="1"/>
</dbReference>
<dbReference type="EMBL" id="CP011542">
    <property type="protein sequence ID" value="AKK06892.1"/>
    <property type="molecule type" value="Genomic_DNA"/>
</dbReference>
<gene>
    <name evidence="3" type="ORF">CMUST_12980</name>
</gene>
<keyword evidence="1" id="KW-0472">Membrane</keyword>
<feature type="domain" description="Gram-positive pilin subunit D1 N-terminal" evidence="2">
    <location>
        <begin position="66"/>
        <end position="186"/>
    </location>
</feature>
<dbReference type="Gene3D" id="2.60.40.10">
    <property type="entry name" value="Immunoglobulins"/>
    <property type="match status" value="2"/>
</dbReference>
<feature type="transmembrane region" description="Helical" evidence="1">
    <location>
        <begin position="481"/>
        <end position="498"/>
    </location>
</feature>
<dbReference type="NCBIfam" id="NF033902">
    <property type="entry name" value="iso_D2_wall_anc"/>
    <property type="match status" value="1"/>
</dbReference>
<organism evidence="3 4">
    <name type="scientific">Corynebacterium mustelae</name>
    <dbReference type="NCBI Taxonomy" id="571915"/>
    <lineage>
        <taxon>Bacteria</taxon>
        <taxon>Bacillati</taxon>
        <taxon>Actinomycetota</taxon>
        <taxon>Actinomycetes</taxon>
        <taxon>Mycobacteriales</taxon>
        <taxon>Corynebacteriaceae</taxon>
        <taxon>Corynebacterium</taxon>
    </lineage>
</organism>
<reference evidence="3 4" key="1">
    <citation type="journal article" date="2015" name="Genome Announc.">
        <title>Complete Genome Sequence of the Type Strain Corynebacterium mustelae DSM 45274, Isolated from Various Tissues of a Male Ferret with Lethal Sepsis.</title>
        <authorList>
            <person name="Ruckert C."/>
            <person name="Eimer J."/>
            <person name="Winkler A."/>
            <person name="Tauch A."/>
        </authorList>
    </citation>
    <scope>NUCLEOTIDE SEQUENCE [LARGE SCALE GENOMIC DNA]</scope>
    <source>
        <strain evidence="3 4">DSM 45274</strain>
    </source>
</reference>
<dbReference type="RefSeq" id="WP_047262828.1">
    <property type="nucleotide sequence ID" value="NZ_CP011542.1"/>
</dbReference>
<reference evidence="4" key="2">
    <citation type="submission" date="2015-05" db="EMBL/GenBank/DDBJ databases">
        <title>Complete genome sequence of Corynebacterium mustelae DSM 45274, isolated from various tissues of a male ferret with lethal sepsis.</title>
        <authorList>
            <person name="Ruckert C."/>
            <person name="Albersmeier A."/>
            <person name="Winkler A."/>
            <person name="Tauch A."/>
        </authorList>
    </citation>
    <scope>NUCLEOTIDE SEQUENCE [LARGE SCALE GENOMIC DNA]</scope>
    <source>
        <strain evidence="4">DSM 45274</strain>
    </source>
</reference>
<name>A0A0G3H6X4_9CORY</name>